<dbReference type="GO" id="GO:0005886">
    <property type="term" value="C:plasma membrane"/>
    <property type="evidence" value="ECO:0007669"/>
    <property type="project" value="TreeGrafter"/>
</dbReference>
<evidence type="ECO:0000259" key="14">
    <source>
        <dbReference type="PROSITE" id="PS50109"/>
    </source>
</evidence>
<name>A0A178KIB9_9GAMM</name>
<feature type="transmembrane region" description="Helical" evidence="13">
    <location>
        <begin position="378"/>
        <end position="404"/>
    </location>
</feature>
<dbReference type="PROSITE" id="PS50283">
    <property type="entry name" value="NA_SOLUT_SYMP_3"/>
    <property type="match status" value="1"/>
</dbReference>
<dbReference type="SUPFAM" id="SSF47384">
    <property type="entry name" value="Homodimeric domain of signal transducing histidine kinase"/>
    <property type="match status" value="1"/>
</dbReference>
<protein>
    <recommendedName>
        <fullName evidence="4">histidine kinase</fullName>
        <ecNumber evidence="4">2.7.13.3</ecNumber>
    </recommendedName>
</protein>
<feature type="coiled-coil region" evidence="12">
    <location>
        <begin position="763"/>
        <end position="804"/>
    </location>
</feature>
<dbReference type="SMART" id="SM00388">
    <property type="entry name" value="HisKA"/>
    <property type="match status" value="1"/>
</dbReference>
<dbReference type="RefSeq" id="WP_068330728.1">
    <property type="nucleotide sequence ID" value="NZ_LVHF01000017.1"/>
</dbReference>
<dbReference type="InterPro" id="IPR011006">
    <property type="entry name" value="CheY-like_superfamily"/>
</dbReference>
<feature type="domain" description="Response regulatory" evidence="15">
    <location>
        <begin position="1051"/>
        <end position="1164"/>
    </location>
</feature>
<keyword evidence="17" id="KW-1185">Reference proteome</keyword>
<dbReference type="Gene3D" id="1.20.1730.10">
    <property type="entry name" value="Sodium/glucose cotransporter"/>
    <property type="match status" value="1"/>
</dbReference>
<dbReference type="CDD" id="cd00082">
    <property type="entry name" value="HisKA"/>
    <property type="match status" value="1"/>
</dbReference>
<dbReference type="SUPFAM" id="SSF55874">
    <property type="entry name" value="ATPase domain of HSP90 chaperone/DNA topoisomerase II/histidine kinase"/>
    <property type="match status" value="1"/>
</dbReference>
<dbReference type="Gene3D" id="3.40.50.2300">
    <property type="match status" value="1"/>
</dbReference>
<dbReference type="GO" id="GO:0009927">
    <property type="term" value="F:histidine phosphotransfer kinase activity"/>
    <property type="evidence" value="ECO:0007669"/>
    <property type="project" value="TreeGrafter"/>
</dbReference>
<evidence type="ECO:0000256" key="8">
    <source>
        <dbReference type="ARBA" id="ARBA00022777"/>
    </source>
</evidence>
<gene>
    <name evidence="16" type="ORF">A3K86_09830</name>
</gene>
<reference evidence="16 17" key="1">
    <citation type="submission" date="2016-03" db="EMBL/GenBank/DDBJ databases">
        <title>Photobacterium proteolyticum sp. nov. a protease producing bacterium isolated from ocean sediments of Laizhou Bay.</title>
        <authorList>
            <person name="Li Y."/>
        </authorList>
    </citation>
    <scope>NUCLEOTIDE SEQUENCE [LARGE SCALE GENOMIC DNA]</scope>
    <source>
        <strain evidence="16 17">R-40508</strain>
    </source>
</reference>
<dbReference type="PROSITE" id="PS50109">
    <property type="entry name" value="HIS_KIN"/>
    <property type="match status" value="1"/>
</dbReference>
<evidence type="ECO:0000256" key="6">
    <source>
        <dbReference type="ARBA" id="ARBA00022679"/>
    </source>
</evidence>
<dbReference type="InterPro" id="IPR004358">
    <property type="entry name" value="Sig_transdc_His_kin-like_C"/>
</dbReference>
<dbReference type="InterPro" id="IPR003594">
    <property type="entry name" value="HATPase_dom"/>
</dbReference>
<dbReference type="Pfam" id="PF00512">
    <property type="entry name" value="HisKA"/>
    <property type="match status" value="1"/>
</dbReference>
<dbReference type="AlphaFoldDB" id="A0A178KIB9"/>
<evidence type="ECO:0000313" key="16">
    <source>
        <dbReference type="EMBL" id="OAN16735.1"/>
    </source>
</evidence>
<feature type="transmembrane region" description="Helical" evidence="13">
    <location>
        <begin position="6"/>
        <end position="25"/>
    </location>
</feature>
<dbReference type="SUPFAM" id="SSF52172">
    <property type="entry name" value="CheY-like"/>
    <property type="match status" value="1"/>
</dbReference>
<keyword evidence="8 16" id="KW-0418">Kinase</keyword>
<feature type="modified residue" description="4-aspartylphosphate" evidence="11">
    <location>
        <position position="1101"/>
    </location>
</feature>
<dbReference type="SMART" id="SM00387">
    <property type="entry name" value="HATPase_c"/>
    <property type="match status" value="1"/>
</dbReference>
<feature type="transmembrane region" description="Helical" evidence="13">
    <location>
        <begin position="69"/>
        <end position="92"/>
    </location>
</feature>
<feature type="transmembrane region" description="Helical" evidence="13">
    <location>
        <begin position="167"/>
        <end position="184"/>
    </location>
</feature>
<dbReference type="InterPro" id="IPR001734">
    <property type="entry name" value="Na/solute_symporter"/>
</dbReference>
<feature type="transmembrane region" description="Helical" evidence="13">
    <location>
        <begin position="286"/>
        <end position="310"/>
    </location>
</feature>
<dbReference type="FunFam" id="1.10.287.130:FF:000063">
    <property type="entry name" value="Hybrid sensor histidine kinase/response regulator"/>
    <property type="match status" value="1"/>
</dbReference>
<feature type="transmembrane region" description="Helical" evidence="13">
    <location>
        <begin position="330"/>
        <end position="357"/>
    </location>
</feature>
<dbReference type="PANTHER" id="PTHR43047">
    <property type="entry name" value="TWO-COMPONENT HISTIDINE PROTEIN KINASE"/>
    <property type="match status" value="1"/>
</dbReference>
<keyword evidence="12" id="KW-0175">Coiled coil</keyword>
<organism evidence="16 17">
    <name type="scientific">Photobacterium jeanii</name>
    <dbReference type="NCBI Taxonomy" id="858640"/>
    <lineage>
        <taxon>Bacteria</taxon>
        <taxon>Pseudomonadati</taxon>
        <taxon>Pseudomonadota</taxon>
        <taxon>Gammaproteobacteria</taxon>
        <taxon>Vibrionales</taxon>
        <taxon>Vibrionaceae</taxon>
        <taxon>Photobacterium</taxon>
    </lineage>
</organism>
<comment type="subcellular location">
    <subcellularLocation>
        <location evidence="2">Membrane</location>
        <topology evidence="2">Multi-pass membrane protein</topology>
    </subcellularLocation>
</comment>
<dbReference type="Pfam" id="PF00072">
    <property type="entry name" value="Response_reg"/>
    <property type="match status" value="1"/>
</dbReference>
<dbReference type="Pfam" id="PF02518">
    <property type="entry name" value="HATPase_c"/>
    <property type="match status" value="1"/>
</dbReference>
<feature type="transmembrane region" description="Helical" evidence="13">
    <location>
        <begin position="205"/>
        <end position="225"/>
    </location>
</feature>
<keyword evidence="5 11" id="KW-0597">Phosphoprotein</keyword>
<evidence type="ECO:0000256" key="7">
    <source>
        <dbReference type="ARBA" id="ARBA00022692"/>
    </source>
</evidence>
<evidence type="ECO:0000256" key="5">
    <source>
        <dbReference type="ARBA" id="ARBA00022553"/>
    </source>
</evidence>
<evidence type="ECO:0000256" key="9">
    <source>
        <dbReference type="ARBA" id="ARBA00022989"/>
    </source>
</evidence>
<dbReference type="PRINTS" id="PR00344">
    <property type="entry name" value="BCTRLSENSOR"/>
</dbReference>
<dbReference type="EC" id="2.7.13.3" evidence="4"/>
<evidence type="ECO:0000256" key="13">
    <source>
        <dbReference type="SAM" id="Phobius"/>
    </source>
</evidence>
<accession>A0A178KIB9</accession>
<dbReference type="Gene3D" id="1.10.287.130">
    <property type="match status" value="1"/>
</dbReference>
<dbReference type="InterPro" id="IPR035965">
    <property type="entry name" value="PAS-like_dom_sf"/>
</dbReference>
<feature type="domain" description="Histidine kinase" evidence="14">
    <location>
        <begin position="818"/>
        <end position="1029"/>
    </location>
</feature>
<dbReference type="GO" id="GO:0000155">
    <property type="term" value="F:phosphorelay sensor kinase activity"/>
    <property type="evidence" value="ECO:0007669"/>
    <property type="project" value="InterPro"/>
</dbReference>
<evidence type="ECO:0000256" key="1">
    <source>
        <dbReference type="ARBA" id="ARBA00000085"/>
    </source>
</evidence>
<dbReference type="PROSITE" id="PS50110">
    <property type="entry name" value="RESPONSE_REGULATORY"/>
    <property type="match status" value="1"/>
</dbReference>
<feature type="transmembrane region" description="Helical" evidence="13">
    <location>
        <begin position="444"/>
        <end position="467"/>
    </location>
</feature>
<dbReference type="InterPro" id="IPR005467">
    <property type="entry name" value="His_kinase_dom"/>
</dbReference>
<feature type="transmembrane region" description="Helical" evidence="13">
    <location>
        <begin position="416"/>
        <end position="437"/>
    </location>
</feature>
<dbReference type="CDD" id="cd00075">
    <property type="entry name" value="HATPase"/>
    <property type="match status" value="1"/>
</dbReference>
<dbReference type="GO" id="GO:0022857">
    <property type="term" value="F:transmembrane transporter activity"/>
    <property type="evidence" value="ECO:0007669"/>
    <property type="project" value="InterPro"/>
</dbReference>
<keyword evidence="6" id="KW-0808">Transferase</keyword>
<dbReference type="FunFam" id="3.30.565.10:FF:000049">
    <property type="entry name" value="Two-component sensor histidine kinase"/>
    <property type="match status" value="1"/>
</dbReference>
<dbReference type="InterPro" id="IPR038377">
    <property type="entry name" value="Na/Glc_symporter_sf"/>
</dbReference>
<dbReference type="Pfam" id="PF12860">
    <property type="entry name" value="PAS_7"/>
    <property type="match status" value="1"/>
</dbReference>
<dbReference type="PANTHER" id="PTHR43047:SF9">
    <property type="entry name" value="HISTIDINE KINASE"/>
    <property type="match status" value="1"/>
</dbReference>
<keyword evidence="7 13" id="KW-0812">Transmembrane</keyword>
<dbReference type="InterPro" id="IPR001789">
    <property type="entry name" value="Sig_transdc_resp-reg_receiver"/>
</dbReference>
<dbReference type="STRING" id="858640.A3K86_09830"/>
<evidence type="ECO:0000256" key="2">
    <source>
        <dbReference type="ARBA" id="ARBA00004141"/>
    </source>
</evidence>
<keyword evidence="9 13" id="KW-1133">Transmembrane helix</keyword>
<sequence>MDQGWIVVPVSLLYLGVLFFIAWYGDKQTSWLARWRPWIYSLSIAVYCTSWTFYGTVGQASQDTWSFLPIYLAPIIVFVFGWRILARLILIAKREHITSIADFIAARYGKSQGLAVFVTVIAVVGILPYIALQLRGITMGLSQIAPDLGHSVALDGMLNGTVHSGDIAWLVTACLAVFTVLFGTRHIDTTEHHRGMMMAVAFESLVKLGAFLIVGGFAVWLLFSASSAELNWQALAHQKMAASTVNWGSLLIHTLLTMIAIICLPRQFHTTVVENSRAQDLHKARWIFPAYLALMGLFVLPLALAGEALLPQVAADTYVINLPLLQDADTIALLAFLGGTSAASGMVIVSTIALAIMVSNDLVLPLLLRRLRISERRFSAFSGLLLNIRRALIVLLLLAAWGFYLVLDNIPSLSAIGLLSFAAIAQFAPALLGGIYWREGNRNGVYAGLIGGVAVWVSTLMNQTGMLAGNADTNVLLWLLSPPSVPILAQLTVVDWGMLLSLVVNLSLYVVVSLFTRSSLAERLQAATFVGAPLPETEDVSLYQSRVTVAELEMLAARFVGRKRVRTAFSQFAKQNHEGNHSATQPAELLAPEQQASAALIRHTERVLAGVFGASSARLVLTSALKGRNMQLEEVATIVDEASELFDFSRGLLQGAIEHINQGIAVVDKQLRLVAWNQRYLELFTFPPGLIQVGRPIADVIRHNAQQGLCGAGEPEMHVTKRVAHLQRGTAHTSSRVRADGQVIEVQGNPMPGGGFVMSFSDITAFRQAEQALKDANENLEARVQQRTQELERLNSKLVTATQQAEQQAHSKGRFLAAVSHDLMQPLNAARLFSSSLSEVAKDNESRQLASHIESALGAAEDLIGDLLDVSRLEAGKLQVNRQAFPLCDVFNTLKAEFGALAKQQGIDFTVVNTQVVIQSDPKLLRRALQNFLTNAFRYNPKGKVTLGGRRVNGHYRIEVWDNGPGIPEAKQANIFNEFTRLDRGGVEHGLGLGLAIARGISRVLAHPLSLRSWVGKGTVFSLTAERGQQVAPAVVSTGSESDKLPLHGVKVLCVDNEPDILLGMETLLARWGCEVRLAENVVQAMSALDDGWQPKFVLSDYHLAKDQTGLQVLQQCRLRLGVGFKGAIISADRTSETQQTIRGHGFSFISKPVKPLKLRAILN</sequence>
<comment type="caution">
    <text evidence="16">The sequence shown here is derived from an EMBL/GenBank/DDBJ whole genome shotgun (WGS) entry which is preliminary data.</text>
</comment>
<dbReference type="SUPFAM" id="SSF55785">
    <property type="entry name" value="PYP-like sensor domain (PAS domain)"/>
    <property type="match status" value="1"/>
</dbReference>
<dbReference type="CDD" id="cd10322">
    <property type="entry name" value="SLC5sbd"/>
    <property type="match status" value="1"/>
</dbReference>
<dbReference type="SMART" id="SM00448">
    <property type="entry name" value="REC"/>
    <property type="match status" value="1"/>
</dbReference>
<evidence type="ECO:0000256" key="3">
    <source>
        <dbReference type="ARBA" id="ARBA00006434"/>
    </source>
</evidence>
<proteinExistence type="inferred from homology"/>
<feature type="transmembrane region" description="Helical" evidence="13">
    <location>
        <begin position="113"/>
        <end position="132"/>
    </location>
</feature>
<evidence type="ECO:0000313" key="17">
    <source>
        <dbReference type="Proteomes" id="UP000078503"/>
    </source>
</evidence>
<evidence type="ECO:0000256" key="4">
    <source>
        <dbReference type="ARBA" id="ARBA00012438"/>
    </source>
</evidence>
<dbReference type="InterPro" id="IPR036097">
    <property type="entry name" value="HisK_dim/P_sf"/>
</dbReference>
<evidence type="ECO:0000259" key="15">
    <source>
        <dbReference type="PROSITE" id="PS50110"/>
    </source>
</evidence>
<dbReference type="OrthoDB" id="9764438at2"/>
<dbReference type="Gene3D" id="3.30.450.20">
    <property type="entry name" value="PAS domain"/>
    <property type="match status" value="1"/>
</dbReference>
<evidence type="ECO:0000256" key="12">
    <source>
        <dbReference type="SAM" id="Coils"/>
    </source>
</evidence>
<feature type="transmembrane region" description="Helical" evidence="13">
    <location>
        <begin position="245"/>
        <end position="265"/>
    </location>
</feature>
<dbReference type="Proteomes" id="UP000078503">
    <property type="component" value="Unassembled WGS sequence"/>
</dbReference>
<comment type="similarity">
    <text evidence="3">Belongs to the sodium:solute symporter (SSF) (TC 2.A.21) family.</text>
</comment>
<dbReference type="Gene3D" id="3.30.565.10">
    <property type="entry name" value="Histidine kinase-like ATPase, C-terminal domain"/>
    <property type="match status" value="1"/>
</dbReference>
<comment type="catalytic activity">
    <reaction evidence="1">
        <text>ATP + protein L-histidine = ADP + protein N-phospho-L-histidine.</text>
        <dbReference type="EC" id="2.7.13.3"/>
    </reaction>
</comment>
<dbReference type="InterPro" id="IPR036890">
    <property type="entry name" value="HATPase_C_sf"/>
</dbReference>
<evidence type="ECO:0000256" key="10">
    <source>
        <dbReference type="ARBA" id="ARBA00023136"/>
    </source>
</evidence>
<evidence type="ECO:0000256" key="11">
    <source>
        <dbReference type="PROSITE-ProRule" id="PRU00169"/>
    </source>
</evidence>
<dbReference type="EMBL" id="LVHF01000017">
    <property type="protein sequence ID" value="OAN16735.1"/>
    <property type="molecule type" value="Genomic_DNA"/>
</dbReference>
<dbReference type="InterPro" id="IPR003661">
    <property type="entry name" value="HisK_dim/P_dom"/>
</dbReference>
<keyword evidence="10 13" id="KW-0472">Membrane</keyword>
<dbReference type="FunFam" id="3.30.450.20:FF:000073">
    <property type="entry name" value="Putative Sensor histidine kinase"/>
    <property type="match status" value="1"/>
</dbReference>
<feature type="transmembrane region" description="Helical" evidence="13">
    <location>
        <begin position="37"/>
        <end position="57"/>
    </location>
</feature>
<dbReference type="FunFam" id="1.20.1730.10:FF:000022">
    <property type="entry name" value="Sensor histidine kinase"/>
    <property type="match status" value="1"/>
</dbReference>